<keyword evidence="7" id="KW-0539">Nucleus</keyword>
<evidence type="ECO:0000256" key="3">
    <source>
        <dbReference type="ARBA" id="ARBA00009352"/>
    </source>
</evidence>
<dbReference type="Pfam" id="PF16969">
    <property type="entry name" value="SRP68"/>
    <property type="match status" value="1"/>
</dbReference>
<evidence type="ECO:0000256" key="7">
    <source>
        <dbReference type="ARBA" id="ARBA00023242"/>
    </source>
</evidence>
<dbReference type="GO" id="GO:0005047">
    <property type="term" value="F:signal recognition particle binding"/>
    <property type="evidence" value="ECO:0007669"/>
    <property type="project" value="InterPro"/>
</dbReference>
<dbReference type="GO" id="GO:0005786">
    <property type="term" value="C:signal recognition particle, endoplasmic reticulum targeting"/>
    <property type="evidence" value="ECO:0007669"/>
    <property type="project" value="UniProtKB-KW"/>
</dbReference>
<dbReference type="Proteomes" id="UP001157974">
    <property type="component" value="Unassembled WGS sequence"/>
</dbReference>
<protein>
    <recommendedName>
        <fullName evidence="9 10">Signal recognition particle subunit SRP68</fullName>
        <shortName evidence="10">SRP68</shortName>
    </recommendedName>
</protein>
<dbReference type="EMBL" id="JAMWBK010000009">
    <property type="protein sequence ID" value="KAJ8902540.1"/>
    <property type="molecule type" value="Genomic_DNA"/>
</dbReference>
<keyword evidence="6 10" id="KW-0733">Signal recognition particle</keyword>
<dbReference type="PIRSF" id="PIRSF038995">
    <property type="entry name" value="SRP68"/>
    <property type="match status" value="1"/>
</dbReference>
<sequence length="598" mass="67932">METEDFKLAPAMDAGEDASEVKGDDIVTEFERFDLPLLEMVRSEHLSNDIKNGSYVRYHRHCSNKLRRLRKNLKLAHGRGKTFQKKPLTVELAQKDPRHLVLLLFSAERAWSNAMVIKEDRRRRRYIGRRFMKAAKLAERLAEFSRELGEDKTTLEADAYSSWMSAISLLERERLEESLESFKKAQLLFEGLATAFGAQSTLYRERLEELEPSIAFCRYSIARQKGEDPTSMMNAASPRVDNLVAAKIDAALSESRKVQAESFGSVDWCGRNIPIRTEKVGEGILLAREAVHTMEQESDFDKKAALYDKIFIAYNDVSRTVSKQRSEITAAAEKETLSQIAEQHLQELDLISQYIKHSRLRQTIARNLLLVEKHIEANSKPDDLVRLYENLRQNCQEILDLDGILSDPKSRDMTQAEIRKFEASRCFWLAKSYKSQHRWSESILLFKRAEVLLNDAYAEGESVGDPKKSDLAEMVKESIRLRAMAHAQGVLENLKLDKSFKEGMQLTETGRKRTVLSGDERFESVIRVISDKDIAGTICEMPPSLTSTPCKPVAFDIAVDGVTVSDVKGVVKYLSETDGNDGSAPKREGTGFSRWFRG</sequence>
<evidence type="ECO:0000256" key="9">
    <source>
        <dbReference type="ARBA" id="ARBA00029498"/>
    </source>
</evidence>
<evidence type="ECO:0000256" key="5">
    <source>
        <dbReference type="ARBA" id="ARBA00022884"/>
    </source>
</evidence>
<evidence type="ECO:0000256" key="1">
    <source>
        <dbReference type="ARBA" id="ARBA00004496"/>
    </source>
</evidence>
<keyword evidence="5 10" id="KW-0694">RNA-binding</keyword>
<keyword evidence="12" id="KW-1185">Reference proteome</keyword>
<keyword evidence="8 10" id="KW-0687">Ribonucleoprotein</keyword>
<dbReference type="PANTHER" id="PTHR12860">
    <property type="entry name" value="SIGNAL RECOGNITION PARTICLE 68 KDA PROTEIN"/>
    <property type="match status" value="1"/>
</dbReference>
<dbReference type="PANTHER" id="PTHR12860:SF0">
    <property type="entry name" value="SIGNAL RECOGNITION PARTICLE SUBUNIT SRP68"/>
    <property type="match status" value="1"/>
</dbReference>
<name>A0AAV8UJ28_9RHOD</name>
<evidence type="ECO:0000256" key="10">
    <source>
        <dbReference type="PIRNR" id="PIRNR038995"/>
    </source>
</evidence>
<comment type="similarity">
    <text evidence="3 10">Belongs to the SRP68 family.</text>
</comment>
<evidence type="ECO:0000256" key="2">
    <source>
        <dbReference type="ARBA" id="ARBA00004604"/>
    </source>
</evidence>
<comment type="caution">
    <text evidence="11">The sequence shown here is derived from an EMBL/GenBank/DDBJ whole genome shotgun (WGS) entry which is preliminary data.</text>
</comment>
<gene>
    <name evidence="11" type="ORF">NDN08_006943</name>
</gene>
<dbReference type="InterPro" id="IPR038253">
    <property type="entry name" value="SRP68_N_sf"/>
</dbReference>
<comment type="function">
    <text evidence="10">Component of the signal recognition particle (SRP) complex, a ribonucleoprotein complex that mediates the cotranslational targeting of secretory and membrane proteins to the endoplasmic reticulum (ER). The SRP complex interacts with the signal sequence in nascent secretory and membrane proteins and directs them to the membrane of the ER.</text>
</comment>
<evidence type="ECO:0000313" key="11">
    <source>
        <dbReference type="EMBL" id="KAJ8902540.1"/>
    </source>
</evidence>
<dbReference type="GO" id="GO:0006614">
    <property type="term" value="P:SRP-dependent cotranslational protein targeting to membrane"/>
    <property type="evidence" value="ECO:0007669"/>
    <property type="project" value="InterPro"/>
</dbReference>
<dbReference type="GO" id="GO:0005730">
    <property type="term" value="C:nucleolus"/>
    <property type="evidence" value="ECO:0007669"/>
    <property type="project" value="UniProtKB-SubCell"/>
</dbReference>
<keyword evidence="4 10" id="KW-0963">Cytoplasm</keyword>
<proteinExistence type="inferred from homology"/>
<dbReference type="Gene3D" id="1.10.3450.40">
    <property type="entry name" value="Signal recognition particle, SRP68 subunit, RNA-binding domain"/>
    <property type="match status" value="1"/>
</dbReference>
<evidence type="ECO:0000256" key="6">
    <source>
        <dbReference type="ARBA" id="ARBA00023135"/>
    </source>
</evidence>
<dbReference type="GO" id="GO:0008312">
    <property type="term" value="F:7S RNA binding"/>
    <property type="evidence" value="ECO:0007669"/>
    <property type="project" value="InterPro"/>
</dbReference>
<comment type="subcellular location">
    <subcellularLocation>
        <location evidence="1 10">Cytoplasm</location>
    </subcellularLocation>
    <subcellularLocation>
        <location evidence="2">Nucleus</location>
        <location evidence="2">Nucleolus</location>
    </subcellularLocation>
</comment>
<reference evidence="11 12" key="1">
    <citation type="journal article" date="2023" name="Nat. Commun.">
        <title>Origin of minicircular mitochondrial genomes in red algae.</title>
        <authorList>
            <person name="Lee Y."/>
            <person name="Cho C.H."/>
            <person name="Lee Y.M."/>
            <person name="Park S.I."/>
            <person name="Yang J.H."/>
            <person name="West J.A."/>
            <person name="Bhattacharya D."/>
            <person name="Yoon H.S."/>
        </authorList>
    </citation>
    <scope>NUCLEOTIDE SEQUENCE [LARGE SCALE GENOMIC DNA]</scope>
    <source>
        <strain evidence="11 12">CCMP1338</strain>
        <tissue evidence="11">Whole cell</tissue>
    </source>
</reference>
<accession>A0AAV8UJ28</accession>
<evidence type="ECO:0000313" key="12">
    <source>
        <dbReference type="Proteomes" id="UP001157974"/>
    </source>
</evidence>
<dbReference type="GO" id="GO:0030942">
    <property type="term" value="F:endoplasmic reticulum signal peptide binding"/>
    <property type="evidence" value="ECO:0007669"/>
    <property type="project" value="InterPro"/>
</dbReference>
<dbReference type="AlphaFoldDB" id="A0AAV8UJ28"/>
<dbReference type="InterPro" id="IPR026258">
    <property type="entry name" value="SRP68"/>
</dbReference>
<organism evidence="11 12">
    <name type="scientific">Rhodosorus marinus</name>
    <dbReference type="NCBI Taxonomy" id="101924"/>
    <lineage>
        <taxon>Eukaryota</taxon>
        <taxon>Rhodophyta</taxon>
        <taxon>Stylonematophyceae</taxon>
        <taxon>Stylonematales</taxon>
        <taxon>Stylonemataceae</taxon>
        <taxon>Rhodosorus</taxon>
    </lineage>
</organism>
<evidence type="ECO:0000256" key="8">
    <source>
        <dbReference type="ARBA" id="ARBA00023274"/>
    </source>
</evidence>
<evidence type="ECO:0000256" key="4">
    <source>
        <dbReference type="ARBA" id="ARBA00022490"/>
    </source>
</evidence>